<feature type="coiled-coil region" evidence="1">
    <location>
        <begin position="64"/>
        <end position="218"/>
    </location>
</feature>
<keyword evidence="1" id="KW-0175">Coiled coil</keyword>
<dbReference type="PATRIC" id="fig|1276220.3.peg.710"/>
<dbReference type="InterPro" id="IPR019219">
    <property type="entry name" value="DUF2130"/>
</dbReference>
<dbReference type="EMBL" id="CP005074">
    <property type="protein sequence ID" value="AGR41313.1"/>
    <property type="molecule type" value="Genomic_DNA"/>
</dbReference>
<protein>
    <recommendedName>
        <fullName evidence="4">DUF2130 domain-containing protein</fullName>
    </recommendedName>
</protein>
<gene>
    <name evidence="2" type="ORF">STAIW_v1c06970</name>
</gene>
<dbReference type="OrthoDB" id="388108at2"/>
<dbReference type="Pfam" id="PF09903">
    <property type="entry name" value="DUF2130"/>
    <property type="match status" value="1"/>
</dbReference>
<reference evidence="2 3" key="1">
    <citation type="journal article" date="2013" name="Genome Biol. Evol.">
        <title>Comparison of metabolic capacities and inference of gene content evolution in mosquito-associated Spiroplasma diminutum and S. taiwanense.</title>
        <authorList>
            <person name="Lo W.S."/>
            <person name="Ku C."/>
            <person name="Chen L.L."/>
            <person name="Chang T.H."/>
            <person name="Kuo C.H."/>
        </authorList>
    </citation>
    <scope>NUCLEOTIDE SEQUENCE [LARGE SCALE GENOMIC DNA]</scope>
    <source>
        <strain evidence="2">CT-1</strain>
    </source>
</reference>
<evidence type="ECO:0000313" key="2">
    <source>
        <dbReference type="EMBL" id="AGR41313.1"/>
    </source>
</evidence>
<dbReference type="KEGG" id="stai:STAIW_v1c06970"/>
<dbReference type="AlphaFoldDB" id="S5MC64"/>
<dbReference type="eggNOG" id="COG4487">
    <property type="taxonomic scope" value="Bacteria"/>
</dbReference>
<dbReference type="RefSeq" id="WP_020834452.1">
    <property type="nucleotide sequence ID" value="NC_021846.1"/>
</dbReference>
<dbReference type="HOGENOM" id="CLU_631508_0_0_14"/>
<sequence>MWEIVCPYCSKVINEGSFKENEVNYKKLNDYIESHLKERENNYKELIKKELINENNLIVSKEIAEKVSEVKELKNDEINKLREEISNLKTQLETSKTVTDKEIAEKVLEVKELKNDEINKLREEISNLKTQLETSKTVTGKEIAEKVSEVKELKNDEINKLREEISNLKTQLETSKTVTDKEIAEKVSEIKELKNDEINKLREENNNLEKKIISKKTLSSQIIGKEFEEEFKTNLNSTFPEDIIEKIVTNKTEGKGADFREIVHKNDSEIGRIIFELKSGEKWESEWLSKFEDDISKEKGNYGILLANSFNKKFGDIGFKKIPSKNIFVCNPGYYIFVTQIVRIMLNKEMQLINKYVSNEQIEEKKVKIFNWISIDLSKKLQKSKEQIINIQKELNKINIANSKAEGYCKDILDNLIEELLVFITENCS</sequence>
<proteinExistence type="predicted"/>
<organism evidence="2 3">
    <name type="scientific">Spiroplasma taiwanense CT-1</name>
    <dbReference type="NCBI Taxonomy" id="1276220"/>
    <lineage>
        <taxon>Bacteria</taxon>
        <taxon>Bacillati</taxon>
        <taxon>Mycoplasmatota</taxon>
        <taxon>Mollicutes</taxon>
        <taxon>Entomoplasmatales</taxon>
        <taxon>Spiroplasmataceae</taxon>
        <taxon>Spiroplasma</taxon>
    </lineage>
</organism>
<evidence type="ECO:0000256" key="1">
    <source>
        <dbReference type="SAM" id="Coils"/>
    </source>
</evidence>
<evidence type="ECO:0000313" key="3">
    <source>
        <dbReference type="Proteomes" id="UP000014984"/>
    </source>
</evidence>
<keyword evidence="3" id="KW-1185">Reference proteome</keyword>
<evidence type="ECO:0008006" key="4">
    <source>
        <dbReference type="Google" id="ProtNLM"/>
    </source>
</evidence>
<accession>S5MC64</accession>
<name>S5MC64_9MOLU</name>
<dbReference type="Proteomes" id="UP000014984">
    <property type="component" value="Chromosome"/>
</dbReference>